<keyword evidence="4" id="KW-1185">Reference proteome</keyword>
<organism evidence="3 4">
    <name type="scientific">Paracoccus sulfuroxidans</name>
    <dbReference type="NCBI Taxonomy" id="384678"/>
    <lineage>
        <taxon>Bacteria</taxon>
        <taxon>Pseudomonadati</taxon>
        <taxon>Pseudomonadota</taxon>
        <taxon>Alphaproteobacteria</taxon>
        <taxon>Rhodobacterales</taxon>
        <taxon>Paracoccaceae</taxon>
        <taxon>Paracoccus</taxon>
    </lineage>
</organism>
<evidence type="ECO:0000256" key="1">
    <source>
        <dbReference type="SAM" id="MobiDB-lite"/>
    </source>
</evidence>
<evidence type="ECO:0000313" key="3">
    <source>
        <dbReference type="EMBL" id="TWI35993.1"/>
    </source>
</evidence>
<gene>
    <name evidence="3" type="ORF">IQ24_01353</name>
</gene>
<dbReference type="OrthoDB" id="7803952at2"/>
<feature type="region of interest" description="Disordered" evidence="1">
    <location>
        <begin position="125"/>
        <end position="146"/>
    </location>
</feature>
<evidence type="ECO:0000259" key="2">
    <source>
        <dbReference type="Pfam" id="PF26354"/>
    </source>
</evidence>
<protein>
    <recommendedName>
        <fullName evidence="2">N,N-dimethylformamidase alpha subunit domain-containing protein</fullName>
    </recommendedName>
</protein>
<feature type="domain" description="N,N-dimethylformamidase alpha subunit" evidence="2">
    <location>
        <begin position="55"/>
        <end position="123"/>
    </location>
</feature>
<accession>A0A562NV50</accession>
<reference evidence="3 4" key="1">
    <citation type="journal article" date="2015" name="Stand. Genomic Sci.">
        <title>Genomic Encyclopedia of Bacterial and Archaeal Type Strains, Phase III: the genomes of soil and plant-associated and newly described type strains.</title>
        <authorList>
            <person name="Whitman W.B."/>
            <person name="Woyke T."/>
            <person name="Klenk H.P."/>
            <person name="Zhou Y."/>
            <person name="Lilburn T.G."/>
            <person name="Beck B.J."/>
            <person name="De Vos P."/>
            <person name="Vandamme P."/>
            <person name="Eisen J.A."/>
            <person name="Garrity G."/>
            <person name="Hugenholtz P."/>
            <person name="Kyrpides N.C."/>
        </authorList>
    </citation>
    <scope>NUCLEOTIDE SEQUENCE [LARGE SCALE GENOMIC DNA]</scope>
    <source>
        <strain evidence="3 4">CGMCC 1.5364</strain>
    </source>
</reference>
<dbReference type="EMBL" id="VLKU01000003">
    <property type="protein sequence ID" value="TWI35993.1"/>
    <property type="molecule type" value="Genomic_DNA"/>
</dbReference>
<proteinExistence type="predicted"/>
<comment type="caution">
    <text evidence="3">The sequence shown here is derived from an EMBL/GenBank/DDBJ whole genome shotgun (WGS) entry which is preliminary data.</text>
</comment>
<dbReference type="RefSeq" id="WP_145397043.1">
    <property type="nucleotide sequence ID" value="NZ_VLKU01000003.1"/>
</dbReference>
<dbReference type="InterPro" id="IPR058713">
    <property type="entry name" value="DMF_alpha_dom"/>
</dbReference>
<dbReference type="AlphaFoldDB" id="A0A562NV50"/>
<feature type="compositionally biased region" description="Basic and acidic residues" evidence="1">
    <location>
        <begin position="134"/>
        <end position="146"/>
    </location>
</feature>
<dbReference type="Proteomes" id="UP000316225">
    <property type="component" value="Unassembled WGS sequence"/>
</dbReference>
<sequence>MYRIPPKGSKERERLIAEHKACTESMYGVAGFSSLLCATQGDVTEVSGGMHGDIELNRVLLRMRAQEAKGKLVSICTKIDEEWRIARLSGVRGVPPKFVDDRVFTEENEVQHAIFLMRLDEMSETDGQPEDFNEGWKRRSDNWTVT</sequence>
<evidence type="ECO:0000313" key="4">
    <source>
        <dbReference type="Proteomes" id="UP000316225"/>
    </source>
</evidence>
<dbReference type="Pfam" id="PF26354">
    <property type="entry name" value="DMF_alpha"/>
    <property type="match status" value="1"/>
</dbReference>
<name>A0A562NV50_9RHOB</name>